<evidence type="ECO:0000259" key="8">
    <source>
        <dbReference type="PROSITE" id="PS50042"/>
    </source>
</evidence>
<dbReference type="InterPro" id="IPR005821">
    <property type="entry name" value="Ion_trans_dom"/>
</dbReference>
<dbReference type="GO" id="GO:0016020">
    <property type="term" value="C:membrane"/>
    <property type="evidence" value="ECO:0007669"/>
    <property type="project" value="UniProtKB-SubCell"/>
</dbReference>
<evidence type="ECO:0000256" key="7">
    <source>
        <dbReference type="SAM" id="Phobius"/>
    </source>
</evidence>
<accession>A0A922F3G3</accession>
<name>A0A922F3G3_CARIL</name>
<evidence type="ECO:0000313" key="9">
    <source>
        <dbReference type="EMBL" id="KAG6715366.1"/>
    </source>
</evidence>
<feature type="transmembrane region" description="Helical" evidence="7">
    <location>
        <begin position="50"/>
        <end position="71"/>
    </location>
</feature>
<evidence type="ECO:0000256" key="5">
    <source>
        <dbReference type="ARBA" id="ARBA00023136"/>
    </source>
</evidence>
<comment type="similarity">
    <text evidence="2">Belongs to the cyclic nucleotide-gated cation channel (TC 1.A.1.5) family.</text>
</comment>
<dbReference type="PANTHER" id="PTHR45651:SF68">
    <property type="entry name" value="ION TRANSPORT DOMAIN-CONTAINING PROTEIN"/>
    <property type="match status" value="1"/>
</dbReference>
<dbReference type="GO" id="GO:0005216">
    <property type="term" value="F:monoatomic ion channel activity"/>
    <property type="evidence" value="ECO:0007669"/>
    <property type="project" value="InterPro"/>
</dbReference>
<keyword evidence="3 7" id="KW-0812">Transmembrane</keyword>
<comment type="subcellular location">
    <subcellularLocation>
        <location evidence="1">Membrane</location>
        <topology evidence="1">Multi-pass membrane protein</topology>
    </subcellularLocation>
</comment>
<keyword evidence="6" id="KW-0406">Ion transport</keyword>
<dbReference type="CDD" id="cd00038">
    <property type="entry name" value="CAP_ED"/>
    <property type="match status" value="1"/>
</dbReference>
<reference evidence="9" key="1">
    <citation type="submission" date="2021-01" db="EMBL/GenBank/DDBJ databases">
        <authorList>
            <person name="Lovell J.T."/>
            <person name="Bentley N."/>
            <person name="Bhattarai G."/>
            <person name="Jenkins J.W."/>
            <person name="Sreedasyam A."/>
            <person name="Alarcon Y."/>
            <person name="Bock C."/>
            <person name="Boston L."/>
            <person name="Carlson J."/>
            <person name="Cervantes K."/>
            <person name="Clermont K."/>
            <person name="Krom N."/>
            <person name="Kubenka K."/>
            <person name="Mamidi S."/>
            <person name="Mattison C."/>
            <person name="Monteros M."/>
            <person name="Pisani C."/>
            <person name="Plott C."/>
            <person name="Rajasekar S."/>
            <person name="Rhein H.S."/>
            <person name="Rohla C."/>
            <person name="Song M."/>
            <person name="Hilaire R.S."/>
            <person name="Shu S."/>
            <person name="Wells L."/>
            <person name="Wang X."/>
            <person name="Webber J."/>
            <person name="Heerema R.J."/>
            <person name="Klein P."/>
            <person name="Conner P."/>
            <person name="Grauke L."/>
            <person name="Grimwood J."/>
            <person name="Schmutz J."/>
            <person name="Randall J.J."/>
        </authorList>
    </citation>
    <scope>NUCLEOTIDE SEQUENCE</scope>
    <source>
        <tissue evidence="9">Leaf</tissue>
    </source>
</reference>
<proteinExistence type="inferred from homology"/>
<organism evidence="9 10">
    <name type="scientific">Carya illinoinensis</name>
    <name type="common">Pecan</name>
    <dbReference type="NCBI Taxonomy" id="32201"/>
    <lineage>
        <taxon>Eukaryota</taxon>
        <taxon>Viridiplantae</taxon>
        <taxon>Streptophyta</taxon>
        <taxon>Embryophyta</taxon>
        <taxon>Tracheophyta</taxon>
        <taxon>Spermatophyta</taxon>
        <taxon>Magnoliopsida</taxon>
        <taxon>eudicotyledons</taxon>
        <taxon>Gunneridae</taxon>
        <taxon>Pentapetalae</taxon>
        <taxon>rosids</taxon>
        <taxon>fabids</taxon>
        <taxon>Fagales</taxon>
        <taxon>Juglandaceae</taxon>
        <taxon>Carya</taxon>
    </lineage>
</organism>
<dbReference type="AlphaFoldDB" id="A0A922F3G3"/>
<gene>
    <name evidence="9" type="ORF">I3842_05G248200</name>
</gene>
<evidence type="ECO:0000256" key="3">
    <source>
        <dbReference type="ARBA" id="ARBA00022692"/>
    </source>
</evidence>
<dbReference type="Pfam" id="PF00520">
    <property type="entry name" value="Ion_trans"/>
    <property type="match status" value="1"/>
</dbReference>
<evidence type="ECO:0000256" key="1">
    <source>
        <dbReference type="ARBA" id="ARBA00004141"/>
    </source>
</evidence>
<keyword evidence="6" id="KW-0407">Ion channel</keyword>
<evidence type="ECO:0000256" key="2">
    <source>
        <dbReference type="ARBA" id="ARBA00010486"/>
    </source>
</evidence>
<dbReference type="Proteomes" id="UP000811246">
    <property type="component" value="Chromosome 5"/>
</dbReference>
<comment type="caution">
    <text evidence="9">The sequence shown here is derived from an EMBL/GenBank/DDBJ whole genome shotgun (WGS) entry which is preliminary data.</text>
</comment>
<feature type="domain" description="Cyclic nucleotide-binding" evidence="8">
    <location>
        <begin position="288"/>
        <end position="367"/>
    </location>
</feature>
<dbReference type="PROSITE" id="PS50042">
    <property type="entry name" value="CNMP_BINDING_3"/>
    <property type="match status" value="1"/>
</dbReference>
<evidence type="ECO:0000256" key="6">
    <source>
        <dbReference type="ARBA" id="ARBA00023303"/>
    </source>
</evidence>
<dbReference type="EMBL" id="CM031829">
    <property type="protein sequence ID" value="KAG6715366.1"/>
    <property type="molecule type" value="Genomic_DNA"/>
</dbReference>
<sequence>MRDPRYLDKRKVLSGIVLVQYVPRVMRIYISWRKLVRTANIIARIVWLKAAFNFFLYILASHVLGAFWYVFSIQRETACWYIACKKQNGSCVPSAFSCSHKRPPSLENYTFLIDYCPLDKPTKSQFDFGIFLDAIESGTVASKDYPKKMLYCFWWGLQNLSSFGQNLQTSNYFWENCFAVFISISGLLLFLYFIGNVQTYIQLTTARSEEVIQKMKIKKRDIDLWIKRNNLDDDIKPHIMPNILRVLEQNIDVDAQNPLPHLPIEIRRDIRSHLCLPMLKKVPMLQSEQHMLQSICESLRPVYFNERTYIVREGEPLDTMLFITQGIVWNFTTSRRVDGTLLSGECLERGHFYGEELLAWGFRGSPKPNLSDLPLSTKTVKTHTKVEGFVLMAKDLKTLISRRPTEAAFALQAAWRRYNGKKNAQCSTLARRPKPGLHAHRLMMCV</sequence>
<feature type="transmembrane region" description="Helical" evidence="7">
    <location>
        <begin position="172"/>
        <end position="194"/>
    </location>
</feature>
<keyword evidence="4 7" id="KW-1133">Transmembrane helix</keyword>
<keyword evidence="5 7" id="KW-0472">Membrane</keyword>
<evidence type="ECO:0000313" key="10">
    <source>
        <dbReference type="Proteomes" id="UP000811246"/>
    </source>
</evidence>
<dbReference type="PANTHER" id="PTHR45651">
    <property type="entry name" value="CYCLIC NUCLEOTIDE-GATED ION CHANNEL 15-RELATED-RELATED"/>
    <property type="match status" value="1"/>
</dbReference>
<protein>
    <recommendedName>
        <fullName evidence="8">Cyclic nucleotide-binding domain-containing protein</fullName>
    </recommendedName>
</protein>
<dbReference type="InterPro" id="IPR000595">
    <property type="entry name" value="cNMP-bd_dom"/>
</dbReference>
<keyword evidence="6" id="KW-0813">Transport</keyword>
<evidence type="ECO:0000256" key="4">
    <source>
        <dbReference type="ARBA" id="ARBA00022989"/>
    </source>
</evidence>
<feature type="transmembrane region" description="Helical" evidence="7">
    <location>
        <begin position="12"/>
        <end position="30"/>
    </location>
</feature>